<sequence>MTRPRPAVLLALVLAAVLGPLTACAGAPPDPLTAVRAAVAQTYGEGTARLAFTSSTGPPGDPGTPVTGHGVADLVAGTADATVEIPLLGGGTRVLLVGGTLYAQVPPTLAALVPGGAPWVSVPLDRLTARAVGGPLALFGGTPIDPLGQIDQLRGVTEARVVGPEPVDGTPATHYAAVVDLLTTPAAGDPARRPAVDRLIEEIGTRRLPVDVWVDDRGLLRRVAQTVTAPERPGRPATATTTTVTLTEHGLPVTVTPPPADQVTDVGVLLPAG</sequence>
<dbReference type="EMBL" id="QEKW01000019">
    <property type="protein sequence ID" value="PVZ03906.1"/>
    <property type="molecule type" value="Genomic_DNA"/>
</dbReference>
<keyword evidence="3" id="KW-1185">Reference proteome</keyword>
<feature type="chain" id="PRO_5015663688" description="LppX_LprAFG lipoprotein" evidence="1">
    <location>
        <begin position="26"/>
        <end position="273"/>
    </location>
</feature>
<dbReference type="Gene3D" id="2.50.20.20">
    <property type="match status" value="1"/>
</dbReference>
<dbReference type="SUPFAM" id="SSF89392">
    <property type="entry name" value="Prokaryotic lipoproteins and lipoprotein localization factors"/>
    <property type="match status" value="1"/>
</dbReference>
<proteinExistence type="predicted"/>
<dbReference type="OrthoDB" id="3427828at2"/>
<gene>
    <name evidence="2" type="ORF">C8D89_11915</name>
</gene>
<comment type="caution">
    <text evidence="2">The sequence shown here is derived from an EMBL/GenBank/DDBJ whole genome shotgun (WGS) entry which is preliminary data.</text>
</comment>
<organism evidence="2 3">
    <name type="scientific">Actinomycetospora cinnamomea</name>
    <dbReference type="NCBI Taxonomy" id="663609"/>
    <lineage>
        <taxon>Bacteria</taxon>
        <taxon>Bacillati</taxon>
        <taxon>Actinomycetota</taxon>
        <taxon>Actinomycetes</taxon>
        <taxon>Pseudonocardiales</taxon>
        <taxon>Pseudonocardiaceae</taxon>
        <taxon>Actinomycetospora</taxon>
    </lineage>
</organism>
<accession>A0A2U1EVF0</accession>
<dbReference type="AlphaFoldDB" id="A0A2U1EVF0"/>
<dbReference type="Proteomes" id="UP000245639">
    <property type="component" value="Unassembled WGS sequence"/>
</dbReference>
<keyword evidence="1" id="KW-0732">Signal</keyword>
<evidence type="ECO:0008006" key="4">
    <source>
        <dbReference type="Google" id="ProtNLM"/>
    </source>
</evidence>
<dbReference type="RefSeq" id="WP_133252051.1">
    <property type="nucleotide sequence ID" value="NZ_QEKW01000019.1"/>
</dbReference>
<protein>
    <recommendedName>
        <fullName evidence="4">LppX_LprAFG lipoprotein</fullName>
    </recommendedName>
</protein>
<evidence type="ECO:0000313" key="2">
    <source>
        <dbReference type="EMBL" id="PVZ03906.1"/>
    </source>
</evidence>
<evidence type="ECO:0000313" key="3">
    <source>
        <dbReference type="Proteomes" id="UP000245639"/>
    </source>
</evidence>
<dbReference type="InterPro" id="IPR029046">
    <property type="entry name" value="LolA/LolB/LppX"/>
</dbReference>
<feature type="signal peptide" evidence="1">
    <location>
        <begin position="1"/>
        <end position="25"/>
    </location>
</feature>
<evidence type="ECO:0000256" key="1">
    <source>
        <dbReference type="SAM" id="SignalP"/>
    </source>
</evidence>
<reference evidence="2 3" key="1">
    <citation type="submission" date="2018-04" db="EMBL/GenBank/DDBJ databases">
        <title>Genomic Encyclopedia of Type Strains, Phase IV (KMG-IV): sequencing the most valuable type-strain genomes for metagenomic binning, comparative biology and taxonomic classification.</title>
        <authorList>
            <person name="Goeker M."/>
        </authorList>
    </citation>
    <scope>NUCLEOTIDE SEQUENCE [LARGE SCALE GENOMIC DNA]</scope>
    <source>
        <strain evidence="2 3">DSM 45771</strain>
    </source>
</reference>
<name>A0A2U1EVF0_9PSEU</name>